<dbReference type="eggNOG" id="COG2189">
    <property type="taxonomic scope" value="Bacteria"/>
</dbReference>
<gene>
    <name evidence="8" type="ORF">DesfrDRAFT_0740</name>
</gene>
<evidence type="ECO:0000256" key="3">
    <source>
        <dbReference type="ARBA" id="ARBA00022603"/>
    </source>
</evidence>
<keyword evidence="4 8" id="KW-0808">Transferase</keyword>
<dbReference type="OrthoDB" id="9800801at2"/>
<accession>E1JT01</accession>
<organism evidence="8 9">
    <name type="scientific">Solidesulfovibrio fructosivorans JJ]</name>
    <dbReference type="NCBI Taxonomy" id="596151"/>
    <lineage>
        <taxon>Bacteria</taxon>
        <taxon>Pseudomonadati</taxon>
        <taxon>Thermodesulfobacteriota</taxon>
        <taxon>Desulfovibrionia</taxon>
        <taxon>Desulfovibrionales</taxon>
        <taxon>Desulfovibrionaceae</taxon>
        <taxon>Solidesulfovibrio</taxon>
    </lineage>
</organism>
<evidence type="ECO:0000256" key="2">
    <source>
        <dbReference type="ARBA" id="ARBA00011900"/>
    </source>
</evidence>
<evidence type="ECO:0000256" key="4">
    <source>
        <dbReference type="ARBA" id="ARBA00022679"/>
    </source>
</evidence>
<dbReference type="RefSeq" id="WP_005991212.1">
    <property type="nucleotide sequence ID" value="NZ_AECZ01000003.1"/>
</dbReference>
<dbReference type="SUPFAM" id="SSF53335">
    <property type="entry name" value="S-adenosyl-L-methionine-dependent methyltransferases"/>
    <property type="match status" value="1"/>
</dbReference>
<keyword evidence="3 8" id="KW-0489">Methyltransferase</keyword>
<dbReference type="InterPro" id="IPR002941">
    <property type="entry name" value="DNA_methylase_N4/N6"/>
</dbReference>
<evidence type="ECO:0000313" key="9">
    <source>
        <dbReference type="Proteomes" id="UP000006250"/>
    </source>
</evidence>
<dbReference type="InterPro" id="IPR002295">
    <property type="entry name" value="N4/N6-MTase_EcoPI_Mod-like"/>
</dbReference>
<keyword evidence="9" id="KW-1185">Reference proteome</keyword>
<dbReference type="GO" id="GO:0032259">
    <property type="term" value="P:methylation"/>
    <property type="evidence" value="ECO:0007669"/>
    <property type="project" value="UniProtKB-KW"/>
</dbReference>
<dbReference type="STRING" id="596151.DesfrDRAFT_0740"/>
<evidence type="ECO:0000259" key="7">
    <source>
        <dbReference type="Pfam" id="PF01555"/>
    </source>
</evidence>
<evidence type="ECO:0000256" key="6">
    <source>
        <dbReference type="ARBA" id="ARBA00047942"/>
    </source>
</evidence>
<dbReference type="PROSITE" id="PS00092">
    <property type="entry name" value="N6_MTASE"/>
    <property type="match status" value="1"/>
</dbReference>
<name>E1JT01_SOLFR</name>
<feature type="domain" description="DNA methylase N-4/N-6" evidence="7">
    <location>
        <begin position="61"/>
        <end position="401"/>
    </location>
</feature>
<dbReference type="InterPro" id="IPR029063">
    <property type="entry name" value="SAM-dependent_MTases_sf"/>
</dbReference>
<proteinExistence type="inferred from homology"/>
<dbReference type="Pfam" id="PF01555">
    <property type="entry name" value="N6_N4_Mtase"/>
    <property type="match status" value="1"/>
</dbReference>
<dbReference type="GO" id="GO:0009007">
    <property type="term" value="F:site-specific DNA-methyltransferase (adenine-specific) activity"/>
    <property type="evidence" value="ECO:0007669"/>
    <property type="project" value="UniProtKB-EC"/>
</dbReference>
<comment type="caution">
    <text evidence="8">The sequence shown here is derived from an EMBL/GenBank/DDBJ whole genome shotgun (WGS) entry which is preliminary data.</text>
</comment>
<keyword evidence="5" id="KW-0949">S-adenosyl-L-methionine</keyword>
<sequence>MELFFKGKEFVYNHHLTVPFRPLVPHPDKSIGNGDLDGNLIIHGDNLHALKSLLPRYAGKVDCIFIDPPYNTGKENWCYNDNVNSPIMREWLSSNPVNREDMLRHDKWCAMMWPRLKLLHELLADDGSIWVSCDDNEIHRLRSMLDEIFGDENLVSILVVENNRKGRNDKENIALTHEYMIAYSRDEFLSRGLDLTDEQISEYSETDPDGHRYALRDLRKRGSEDRREDRESMFFPLYFNKIDNKLSLERISQHDIEILPLRGDNSDGRWRWGKERVKNNLDLLVPRQGTSGRFDIDYKVYLTTFDDSENEKRKKPKSVWFGPKFSTDHATNLIKDIFGNNPLSHSPKPLEQIVQVIQLAVGKNGIILDSFAGSGTTAHAVLEANRRDDGNRNFILVECEDYADALTAERVRRIIRGYSFAGKVKEEILCEKINWTKFQKASELLRTINGLEALHSPNFNRIKKEIKDGELIVYGEKDITKTKPGLGGSFTFCTLGDPVDLDALLTGENLPNYDALGAWVFYTATNQTLPSTSIDPSKFYLGESPQYHVWLIYKPDMDFLKSNDCALTLSRAETISKTYRDKKHLVFAPVKFVPNKTLLPLGVEFAQLPYAIYRREQA</sequence>
<dbReference type="EC" id="2.1.1.72" evidence="2"/>
<dbReference type="AlphaFoldDB" id="E1JT01"/>
<dbReference type="GO" id="GO:0003677">
    <property type="term" value="F:DNA binding"/>
    <property type="evidence" value="ECO:0007669"/>
    <property type="project" value="InterPro"/>
</dbReference>
<evidence type="ECO:0000256" key="5">
    <source>
        <dbReference type="ARBA" id="ARBA00022691"/>
    </source>
</evidence>
<reference evidence="8 9" key="1">
    <citation type="submission" date="2010-08" db="EMBL/GenBank/DDBJ databases">
        <title>The draft genome of Desulfovibrio fructosovorans JJ.</title>
        <authorList>
            <consortium name="US DOE Joint Genome Institute (JGI-PGF)"/>
            <person name="Lucas S."/>
            <person name="Copeland A."/>
            <person name="Lapidus A."/>
            <person name="Cheng J.-F."/>
            <person name="Bruce D."/>
            <person name="Goodwin L."/>
            <person name="Pitluck S."/>
            <person name="Land M.L."/>
            <person name="Hauser L."/>
            <person name="Chang Y.-J."/>
            <person name="Jeffries C."/>
            <person name="Wall J.D."/>
            <person name="Stahl D.A."/>
            <person name="Arkin A.P."/>
            <person name="Dehal P."/>
            <person name="Stolyar S.M."/>
            <person name="Hazen T.C."/>
            <person name="Woyke T.J."/>
        </authorList>
    </citation>
    <scope>NUCLEOTIDE SEQUENCE [LARGE SCALE GENOMIC DNA]</scope>
    <source>
        <strain evidence="8 9">JJ</strain>
    </source>
</reference>
<dbReference type="Proteomes" id="UP000006250">
    <property type="component" value="Unassembled WGS sequence"/>
</dbReference>
<dbReference type="EMBL" id="AECZ01000003">
    <property type="protein sequence ID" value="EFL52634.1"/>
    <property type="molecule type" value="Genomic_DNA"/>
</dbReference>
<comment type="similarity">
    <text evidence="1">Belongs to the N(4)/N(6)-methyltransferase family.</text>
</comment>
<evidence type="ECO:0000313" key="8">
    <source>
        <dbReference type="EMBL" id="EFL52634.1"/>
    </source>
</evidence>
<comment type="catalytic activity">
    <reaction evidence="6">
        <text>a 2'-deoxyadenosine in DNA + S-adenosyl-L-methionine = an N(6)-methyl-2'-deoxyadenosine in DNA + S-adenosyl-L-homocysteine + H(+)</text>
        <dbReference type="Rhea" id="RHEA:15197"/>
        <dbReference type="Rhea" id="RHEA-COMP:12418"/>
        <dbReference type="Rhea" id="RHEA-COMP:12419"/>
        <dbReference type="ChEBI" id="CHEBI:15378"/>
        <dbReference type="ChEBI" id="CHEBI:57856"/>
        <dbReference type="ChEBI" id="CHEBI:59789"/>
        <dbReference type="ChEBI" id="CHEBI:90615"/>
        <dbReference type="ChEBI" id="CHEBI:90616"/>
        <dbReference type="EC" id="2.1.1.72"/>
    </reaction>
</comment>
<dbReference type="PRINTS" id="PR00506">
    <property type="entry name" value="D21N6MTFRASE"/>
</dbReference>
<evidence type="ECO:0000256" key="1">
    <source>
        <dbReference type="ARBA" id="ARBA00006594"/>
    </source>
</evidence>
<dbReference type="Gene3D" id="3.40.50.150">
    <property type="entry name" value="Vaccinia Virus protein VP39"/>
    <property type="match status" value="1"/>
</dbReference>
<protein>
    <recommendedName>
        <fullName evidence="2">site-specific DNA-methyltransferase (adenine-specific)</fullName>
        <ecNumber evidence="2">2.1.1.72</ecNumber>
    </recommendedName>
</protein>
<dbReference type="GO" id="GO:0008170">
    <property type="term" value="F:N-methyltransferase activity"/>
    <property type="evidence" value="ECO:0007669"/>
    <property type="project" value="InterPro"/>
</dbReference>
<dbReference type="InterPro" id="IPR002052">
    <property type="entry name" value="DNA_methylase_N6_adenine_CS"/>
</dbReference>